<reference evidence="2" key="1">
    <citation type="journal article" date="2016" name="Nature">
        <title>Genome evolution in the allotetraploid frog Xenopus laevis.</title>
        <authorList>
            <person name="Session A.M."/>
            <person name="Uno Y."/>
            <person name="Kwon T."/>
            <person name="Chapman J.A."/>
            <person name="Toyoda A."/>
            <person name="Takahashi S."/>
            <person name="Fukui A."/>
            <person name="Hikosaka A."/>
            <person name="Suzuki A."/>
            <person name="Kondo M."/>
            <person name="van Heeringen S.J."/>
            <person name="Quigley I."/>
            <person name="Heinz S."/>
            <person name="Ogino H."/>
            <person name="Ochi H."/>
            <person name="Hellsten U."/>
            <person name="Lyons J.B."/>
            <person name="Simakov O."/>
            <person name="Putnam N."/>
            <person name="Stites J."/>
            <person name="Kuroki Y."/>
            <person name="Tanaka T."/>
            <person name="Michiue T."/>
            <person name="Watanabe M."/>
            <person name="Bogdanovic O."/>
            <person name="Lister R."/>
            <person name="Georgiou G."/>
            <person name="Paranjpe S.S."/>
            <person name="van Kruijsbergen I."/>
            <person name="Shu S."/>
            <person name="Carlson J."/>
            <person name="Kinoshita T."/>
            <person name="Ohta Y."/>
            <person name="Mawaribuchi S."/>
            <person name="Jenkins J."/>
            <person name="Grimwood J."/>
            <person name="Schmutz J."/>
            <person name="Mitros T."/>
            <person name="Mozaffari S.V."/>
            <person name="Suzuki Y."/>
            <person name="Haramoto Y."/>
            <person name="Yamamoto T.S."/>
            <person name="Takagi C."/>
            <person name="Heald R."/>
            <person name="Miller K."/>
            <person name="Haudenschild C."/>
            <person name="Kitzman J."/>
            <person name="Nakayama T."/>
            <person name="Izutsu Y."/>
            <person name="Robert J."/>
            <person name="Fortriede J."/>
            <person name="Burns K."/>
            <person name="Lotay V."/>
            <person name="Karimi K."/>
            <person name="Yasuoka Y."/>
            <person name="Dichmann D.S."/>
            <person name="Flajnik M.F."/>
            <person name="Houston D.W."/>
            <person name="Shendure J."/>
            <person name="DuPasquier L."/>
            <person name="Vize P.D."/>
            <person name="Zorn A.M."/>
            <person name="Ito M."/>
            <person name="Marcotte E.M."/>
            <person name="Wallingford J.B."/>
            <person name="Ito Y."/>
            <person name="Asashima M."/>
            <person name="Ueno N."/>
            <person name="Matsuda Y."/>
            <person name="Veenstra G.J."/>
            <person name="Fujiyama A."/>
            <person name="Harland R.M."/>
            <person name="Taira M."/>
            <person name="Rokhsar D.S."/>
        </authorList>
    </citation>
    <scope>NUCLEOTIDE SEQUENCE [LARGE SCALE GENOMIC DNA]</scope>
    <source>
        <strain evidence="2">J</strain>
    </source>
</reference>
<accession>A0A974H5P0</accession>
<evidence type="ECO:0000313" key="2">
    <source>
        <dbReference type="Proteomes" id="UP000694892"/>
    </source>
</evidence>
<protein>
    <submittedName>
        <fullName evidence="1">Uncharacterized protein</fullName>
    </submittedName>
</protein>
<proteinExistence type="predicted"/>
<sequence>MSSAGGGEFGNPLRKFKLVFMGEQSGQSLGTGGFSPSVWDRGVVWEYSNNITLHYLYLLYICNVLAGGDVSKWSSLYRRKGWAIYSDHEHSASSTSYV</sequence>
<gene>
    <name evidence="1" type="ORF">XELAEV_18041990mg</name>
</gene>
<name>A0A974H5P0_XENLA</name>
<dbReference type="Proteomes" id="UP000694892">
    <property type="component" value="Chromosome 8S"/>
</dbReference>
<organism evidence="1 2">
    <name type="scientific">Xenopus laevis</name>
    <name type="common">African clawed frog</name>
    <dbReference type="NCBI Taxonomy" id="8355"/>
    <lineage>
        <taxon>Eukaryota</taxon>
        <taxon>Metazoa</taxon>
        <taxon>Chordata</taxon>
        <taxon>Craniata</taxon>
        <taxon>Vertebrata</taxon>
        <taxon>Euteleostomi</taxon>
        <taxon>Amphibia</taxon>
        <taxon>Batrachia</taxon>
        <taxon>Anura</taxon>
        <taxon>Pipoidea</taxon>
        <taxon>Pipidae</taxon>
        <taxon>Xenopodinae</taxon>
        <taxon>Xenopus</taxon>
        <taxon>Xenopus</taxon>
    </lineage>
</organism>
<evidence type="ECO:0000313" key="1">
    <source>
        <dbReference type="EMBL" id="OCT65747.1"/>
    </source>
</evidence>
<dbReference type="AlphaFoldDB" id="A0A974H5P0"/>
<dbReference type="EMBL" id="CM004481">
    <property type="protein sequence ID" value="OCT65747.1"/>
    <property type="molecule type" value="Genomic_DNA"/>
</dbReference>